<accession>A0ACD3AGM5</accession>
<dbReference type="Proteomes" id="UP000308600">
    <property type="component" value="Unassembled WGS sequence"/>
</dbReference>
<proteinExistence type="predicted"/>
<organism evidence="1 2">
    <name type="scientific">Pluteus cervinus</name>
    <dbReference type="NCBI Taxonomy" id="181527"/>
    <lineage>
        <taxon>Eukaryota</taxon>
        <taxon>Fungi</taxon>
        <taxon>Dikarya</taxon>
        <taxon>Basidiomycota</taxon>
        <taxon>Agaricomycotina</taxon>
        <taxon>Agaricomycetes</taxon>
        <taxon>Agaricomycetidae</taxon>
        <taxon>Agaricales</taxon>
        <taxon>Pluteineae</taxon>
        <taxon>Pluteaceae</taxon>
        <taxon>Pluteus</taxon>
    </lineage>
</organism>
<keyword evidence="2" id="KW-1185">Reference proteome</keyword>
<sequence length="118" mass="13185">MRARRTGGFGRHTVPRTGPLGQPKILPRACRDLSPAPSSSSSPSRPSLPYYCSIRGQILAFFNCNHVRNHFEGQLRTVKGSNRIRMGVKRPLYTVFGVCILYGWSLGTVLNGQKSRWP</sequence>
<name>A0ACD3AGM5_9AGAR</name>
<reference evidence="1 2" key="1">
    <citation type="journal article" date="2019" name="Nat. Ecol. Evol.">
        <title>Megaphylogeny resolves global patterns of mushroom evolution.</title>
        <authorList>
            <person name="Varga T."/>
            <person name="Krizsan K."/>
            <person name="Foldi C."/>
            <person name="Dima B."/>
            <person name="Sanchez-Garcia M."/>
            <person name="Sanchez-Ramirez S."/>
            <person name="Szollosi G.J."/>
            <person name="Szarkandi J.G."/>
            <person name="Papp V."/>
            <person name="Albert L."/>
            <person name="Andreopoulos W."/>
            <person name="Angelini C."/>
            <person name="Antonin V."/>
            <person name="Barry K.W."/>
            <person name="Bougher N.L."/>
            <person name="Buchanan P."/>
            <person name="Buyck B."/>
            <person name="Bense V."/>
            <person name="Catcheside P."/>
            <person name="Chovatia M."/>
            <person name="Cooper J."/>
            <person name="Damon W."/>
            <person name="Desjardin D."/>
            <person name="Finy P."/>
            <person name="Geml J."/>
            <person name="Haridas S."/>
            <person name="Hughes K."/>
            <person name="Justo A."/>
            <person name="Karasinski D."/>
            <person name="Kautmanova I."/>
            <person name="Kiss B."/>
            <person name="Kocsube S."/>
            <person name="Kotiranta H."/>
            <person name="LaButti K.M."/>
            <person name="Lechner B.E."/>
            <person name="Liimatainen K."/>
            <person name="Lipzen A."/>
            <person name="Lukacs Z."/>
            <person name="Mihaltcheva S."/>
            <person name="Morgado L.N."/>
            <person name="Niskanen T."/>
            <person name="Noordeloos M.E."/>
            <person name="Ohm R.A."/>
            <person name="Ortiz-Santana B."/>
            <person name="Ovrebo C."/>
            <person name="Racz N."/>
            <person name="Riley R."/>
            <person name="Savchenko A."/>
            <person name="Shiryaev A."/>
            <person name="Soop K."/>
            <person name="Spirin V."/>
            <person name="Szebenyi C."/>
            <person name="Tomsovsky M."/>
            <person name="Tulloss R.E."/>
            <person name="Uehling J."/>
            <person name="Grigoriev I.V."/>
            <person name="Vagvolgyi C."/>
            <person name="Papp T."/>
            <person name="Martin F.M."/>
            <person name="Miettinen O."/>
            <person name="Hibbett D.S."/>
            <person name="Nagy L.G."/>
        </authorList>
    </citation>
    <scope>NUCLEOTIDE SEQUENCE [LARGE SCALE GENOMIC DNA]</scope>
    <source>
        <strain evidence="1 2">NL-1719</strain>
    </source>
</reference>
<gene>
    <name evidence="1" type="ORF">BDN72DRAFT_218658</name>
</gene>
<protein>
    <submittedName>
        <fullName evidence="1">Uncharacterized protein</fullName>
    </submittedName>
</protein>
<evidence type="ECO:0000313" key="1">
    <source>
        <dbReference type="EMBL" id="TFK65043.1"/>
    </source>
</evidence>
<evidence type="ECO:0000313" key="2">
    <source>
        <dbReference type="Proteomes" id="UP000308600"/>
    </source>
</evidence>
<dbReference type="EMBL" id="ML208450">
    <property type="protein sequence ID" value="TFK65043.1"/>
    <property type="molecule type" value="Genomic_DNA"/>
</dbReference>